<evidence type="ECO:0000259" key="5">
    <source>
        <dbReference type="PROSITE" id="PS50987"/>
    </source>
</evidence>
<dbReference type="Pfam" id="PF12840">
    <property type="entry name" value="HTH_20"/>
    <property type="match status" value="1"/>
</dbReference>
<dbReference type="SMART" id="SM00418">
    <property type="entry name" value="HTH_ARSR"/>
    <property type="match status" value="1"/>
</dbReference>
<sequence>MVDVFRALDDETRRTILDELALRDGQTLFEICSILAMRHDLSLTRQAISQHLGVLESAGLIATERRGRSKFHYFNPAPLADITDRWPTEKTTERRGPNENRTDQPVR</sequence>
<keyword evidence="3" id="KW-0804">Transcription</keyword>
<dbReference type="PANTHER" id="PTHR33154">
    <property type="entry name" value="TRANSCRIPTIONAL REGULATOR, ARSR FAMILY"/>
    <property type="match status" value="1"/>
</dbReference>
<evidence type="ECO:0000313" key="6">
    <source>
        <dbReference type="EMBL" id="MFD1847066.1"/>
    </source>
</evidence>
<dbReference type="PANTHER" id="PTHR33154:SF33">
    <property type="entry name" value="TRANSCRIPTIONAL REPRESSOR SDPR"/>
    <property type="match status" value="1"/>
</dbReference>
<dbReference type="InterPro" id="IPR011991">
    <property type="entry name" value="ArsR-like_HTH"/>
</dbReference>
<keyword evidence="1" id="KW-0805">Transcription regulation</keyword>
<evidence type="ECO:0000256" key="3">
    <source>
        <dbReference type="ARBA" id="ARBA00023163"/>
    </source>
</evidence>
<keyword evidence="2" id="KW-0238">DNA-binding</keyword>
<name>A0ABW4Q8V8_9MICC</name>
<feature type="region of interest" description="Disordered" evidence="4">
    <location>
        <begin position="84"/>
        <end position="107"/>
    </location>
</feature>
<dbReference type="InterPro" id="IPR036388">
    <property type="entry name" value="WH-like_DNA-bd_sf"/>
</dbReference>
<evidence type="ECO:0000256" key="1">
    <source>
        <dbReference type="ARBA" id="ARBA00023015"/>
    </source>
</evidence>
<dbReference type="Proteomes" id="UP001597307">
    <property type="component" value="Unassembled WGS sequence"/>
</dbReference>
<dbReference type="SUPFAM" id="SSF46785">
    <property type="entry name" value="Winged helix' DNA-binding domain"/>
    <property type="match status" value="1"/>
</dbReference>
<comment type="caution">
    <text evidence="6">The sequence shown here is derived from an EMBL/GenBank/DDBJ whole genome shotgun (WGS) entry which is preliminary data.</text>
</comment>
<dbReference type="RefSeq" id="WP_343879048.1">
    <property type="nucleotide sequence ID" value="NZ_BAAAIJ010000032.1"/>
</dbReference>
<evidence type="ECO:0000256" key="4">
    <source>
        <dbReference type="SAM" id="MobiDB-lite"/>
    </source>
</evidence>
<dbReference type="CDD" id="cd00090">
    <property type="entry name" value="HTH_ARSR"/>
    <property type="match status" value="1"/>
</dbReference>
<dbReference type="EMBL" id="JBHUGA010000040">
    <property type="protein sequence ID" value="MFD1847066.1"/>
    <property type="molecule type" value="Genomic_DNA"/>
</dbReference>
<dbReference type="InterPro" id="IPR036390">
    <property type="entry name" value="WH_DNA-bd_sf"/>
</dbReference>
<dbReference type="InterPro" id="IPR051081">
    <property type="entry name" value="HTH_MetalResp_TranReg"/>
</dbReference>
<organism evidence="6 7">
    <name type="scientific">Arthrobacter flavus</name>
    <dbReference type="NCBI Taxonomy" id="95172"/>
    <lineage>
        <taxon>Bacteria</taxon>
        <taxon>Bacillati</taxon>
        <taxon>Actinomycetota</taxon>
        <taxon>Actinomycetes</taxon>
        <taxon>Micrococcales</taxon>
        <taxon>Micrococcaceae</taxon>
        <taxon>Arthrobacter</taxon>
    </lineage>
</organism>
<proteinExistence type="predicted"/>
<evidence type="ECO:0000256" key="2">
    <source>
        <dbReference type="ARBA" id="ARBA00023125"/>
    </source>
</evidence>
<gene>
    <name evidence="6" type="ORF">ACFSFX_10710</name>
</gene>
<dbReference type="Gene3D" id="1.10.10.10">
    <property type="entry name" value="Winged helix-like DNA-binding domain superfamily/Winged helix DNA-binding domain"/>
    <property type="match status" value="1"/>
</dbReference>
<dbReference type="InterPro" id="IPR001845">
    <property type="entry name" value="HTH_ArsR_DNA-bd_dom"/>
</dbReference>
<accession>A0ABW4Q8V8</accession>
<keyword evidence="7" id="KW-1185">Reference proteome</keyword>
<evidence type="ECO:0000313" key="7">
    <source>
        <dbReference type="Proteomes" id="UP001597307"/>
    </source>
</evidence>
<dbReference type="NCBIfam" id="NF033788">
    <property type="entry name" value="HTH_metalloreg"/>
    <property type="match status" value="1"/>
</dbReference>
<feature type="domain" description="HTH arsR-type" evidence="5">
    <location>
        <begin position="1"/>
        <end position="94"/>
    </location>
</feature>
<dbReference type="PROSITE" id="PS50987">
    <property type="entry name" value="HTH_ARSR_2"/>
    <property type="match status" value="1"/>
</dbReference>
<reference evidence="7" key="1">
    <citation type="journal article" date="2019" name="Int. J. Syst. Evol. Microbiol.">
        <title>The Global Catalogue of Microorganisms (GCM) 10K type strain sequencing project: providing services to taxonomists for standard genome sequencing and annotation.</title>
        <authorList>
            <consortium name="The Broad Institute Genomics Platform"/>
            <consortium name="The Broad Institute Genome Sequencing Center for Infectious Disease"/>
            <person name="Wu L."/>
            <person name="Ma J."/>
        </authorList>
    </citation>
    <scope>NUCLEOTIDE SEQUENCE [LARGE SCALE GENOMIC DNA]</scope>
    <source>
        <strain evidence="7">JCM 11496</strain>
    </source>
</reference>
<protein>
    <submittedName>
        <fullName evidence="6">ArsR/SmtB family transcription factor</fullName>
    </submittedName>
</protein>